<dbReference type="AlphaFoldDB" id="A0A397T1D3"/>
<name>A0A397T1D3_9GLOM</name>
<sequence length="145" mass="16636">MDCVTCQFIKRDGSICEGVCTCTTGCARHWKLYEKNMKKRHCLIYGFPTDADSGYCAKYCSKYSAKFHALNYRMRQKYKAEACQSRIPEAPIFELGNGDRSFQPRIPDALIFKLSDVVRPLQSRIYKTLVSESDDEDFGLDLFGN</sequence>
<organism evidence="1 2">
    <name type="scientific">Glomus cerebriforme</name>
    <dbReference type="NCBI Taxonomy" id="658196"/>
    <lineage>
        <taxon>Eukaryota</taxon>
        <taxon>Fungi</taxon>
        <taxon>Fungi incertae sedis</taxon>
        <taxon>Mucoromycota</taxon>
        <taxon>Glomeromycotina</taxon>
        <taxon>Glomeromycetes</taxon>
        <taxon>Glomerales</taxon>
        <taxon>Glomeraceae</taxon>
        <taxon>Glomus</taxon>
    </lineage>
</organism>
<keyword evidence="2" id="KW-1185">Reference proteome</keyword>
<dbReference type="OrthoDB" id="2328143at2759"/>
<evidence type="ECO:0000313" key="2">
    <source>
        <dbReference type="Proteomes" id="UP000265703"/>
    </source>
</evidence>
<evidence type="ECO:0000313" key="1">
    <source>
        <dbReference type="EMBL" id="RIA92128.1"/>
    </source>
</evidence>
<dbReference type="EMBL" id="QKYT01000134">
    <property type="protein sequence ID" value="RIA92128.1"/>
    <property type="molecule type" value="Genomic_DNA"/>
</dbReference>
<protein>
    <submittedName>
        <fullName evidence="1">Uncharacterized protein</fullName>
    </submittedName>
</protein>
<gene>
    <name evidence="1" type="ORF">C1645_736589</name>
</gene>
<dbReference type="Proteomes" id="UP000265703">
    <property type="component" value="Unassembled WGS sequence"/>
</dbReference>
<reference evidence="1 2" key="1">
    <citation type="submission" date="2018-06" db="EMBL/GenBank/DDBJ databases">
        <title>Comparative genomics reveals the genomic features of Rhizophagus irregularis, R. cerebriforme, R. diaphanum and Gigaspora rosea, and their symbiotic lifestyle signature.</title>
        <authorList>
            <person name="Morin E."/>
            <person name="San Clemente H."/>
            <person name="Chen E.C.H."/>
            <person name="De La Providencia I."/>
            <person name="Hainaut M."/>
            <person name="Kuo A."/>
            <person name="Kohler A."/>
            <person name="Murat C."/>
            <person name="Tang N."/>
            <person name="Roy S."/>
            <person name="Loubradou J."/>
            <person name="Henrissat B."/>
            <person name="Grigoriev I.V."/>
            <person name="Corradi N."/>
            <person name="Roux C."/>
            <person name="Martin F.M."/>
        </authorList>
    </citation>
    <scope>NUCLEOTIDE SEQUENCE [LARGE SCALE GENOMIC DNA]</scope>
    <source>
        <strain evidence="1 2">DAOM 227022</strain>
    </source>
</reference>
<proteinExistence type="predicted"/>
<accession>A0A397T1D3</accession>
<comment type="caution">
    <text evidence="1">The sequence shown here is derived from an EMBL/GenBank/DDBJ whole genome shotgun (WGS) entry which is preliminary data.</text>
</comment>